<evidence type="ECO:0000259" key="1">
    <source>
        <dbReference type="Pfam" id="PF00561"/>
    </source>
</evidence>
<dbReference type="SUPFAM" id="SSF53474">
    <property type="entry name" value="alpha/beta-Hydrolases"/>
    <property type="match status" value="1"/>
</dbReference>
<dbReference type="Pfam" id="PF00561">
    <property type="entry name" value="Abhydrolase_1"/>
    <property type="match status" value="1"/>
</dbReference>
<organism evidence="2 3">
    <name type="scientific">Citrullus colocynthis</name>
    <name type="common">colocynth</name>
    <dbReference type="NCBI Taxonomy" id="252529"/>
    <lineage>
        <taxon>Eukaryota</taxon>
        <taxon>Viridiplantae</taxon>
        <taxon>Streptophyta</taxon>
        <taxon>Embryophyta</taxon>
        <taxon>Tracheophyta</taxon>
        <taxon>Spermatophyta</taxon>
        <taxon>Magnoliopsida</taxon>
        <taxon>eudicotyledons</taxon>
        <taxon>Gunneridae</taxon>
        <taxon>Pentapetalae</taxon>
        <taxon>rosids</taxon>
        <taxon>fabids</taxon>
        <taxon>Cucurbitales</taxon>
        <taxon>Cucurbitaceae</taxon>
        <taxon>Benincaseae</taxon>
        <taxon>Citrullus</taxon>
    </lineage>
</organism>
<dbReference type="InterPro" id="IPR000073">
    <property type="entry name" value="AB_hydrolase_1"/>
</dbReference>
<accession>A0ABP0Z111</accession>
<evidence type="ECO:0000313" key="3">
    <source>
        <dbReference type="Proteomes" id="UP001642487"/>
    </source>
</evidence>
<protein>
    <recommendedName>
        <fullName evidence="1">AB hydrolase-1 domain-containing protein</fullName>
    </recommendedName>
</protein>
<feature type="domain" description="AB hydrolase-1" evidence="1">
    <location>
        <begin position="51"/>
        <end position="157"/>
    </location>
</feature>
<name>A0ABP0Z111_9ROSI</name>
<reference evidence="2 3" key="1">
    <citation type="submission" date="2024-03" db="EMBL/GenBank/DDBJ databases">
        <authorList>
            <person name="Gkanogiannis A."/>
            <person name="Becerra Lopez-Lavalle L."/>
        </authorList>
    </citation>
    <scope>NUCLEOTIDE SEQUENCE [LARGE SCALE GENOMIC DNA]</scope>
</reference>
<dbReference type="PANTHER" id="PTHR43139">
    <property type="entry name" value="SI:DKEY-122A22.2"/>
    <property type="match status" value="1"/>
</dbReference>
<dbReference type="PANTHER" id="PTHR43139:SF22">
    <property type="entry name" value="AB HYDROLASE-1 DOMAIN-CONTAINING PROTEIN"/>
    <property type="match status" value="1"/>
</dbReference>
<sequence length="304" mass="34744">MVNIFHIYDRVIRWVMKAAGVRPVQVQIEPGTTLNFWVPAGDQNKNHPNHPPLLLLHGFAANAIMTWQCQVLNLAKNYAVYVPDFIFFGESVTDRPERTPEFQAECVAEGLRKLGVERRCVLVGFSYGAIVGFRMAEMYPELVEAMVVTAAPTVLTESISREALETIGFRSWSEYLVPETVKGVKSMLEIASFKFPRVPRWIFKHYLEAMVIHKRERAELLQALVAADDVTISQFPQKLHIIWGRNDNLFDVQIAHSMKEQFGGKARLDCIEKAGHIVPIEHPFIYNQCLQEFLQSLMEDKSQN</sequence>
<proteinExistence type="predicted"/>
<dbReference type="InterPro" id="IPR029058">
    <property type="entry name" value="AB_hydrolase_fold"/>
</dbReference>
<dbReference type="PRINTS" id="PR00412">
    <property type="entry name" value="EPOXHYDRLASE"/>
</dbReference>
<dbReference type="EMBL" id="OZ021741">
    <property type="protein sequence ID" value="CAK9326444.1"/>
    <property type="molecule type" value="Genomic_DNA"/>
</dbReference>
<dbReference type="Gene3D" id="3.40.50.1820">
    <property type="entry name" value="alpha/beta hydrolase"/>
    <property type="match status" value="1"/>
</dbReference>
<dbReference type="PRINTS" id="PR00111">
    <property type="entry name" value="ABHYDROLASE"/>
</dbReference>
<dbReference type="InterPro" id="IPR052370">
    <property type="entry name" value="Meta-cleavage_hydrolase"/>
</dbReference>
<evidence type="ECO:0000313" key="2">
    <source>
        <dbReference type="EMBL" id="CAK9326444.1"/>
    </source>
</evidence>
<keyword evidence="3" id="KW-1185">Reference proteome</keyword>
<dbReference type="InterPro" id="IPR000639">
    <property type="entry name" value="Epox_hydrolase-like"/>
</dbReference>
<gene>
    <name evidence="2" type="ORF">CITCOLO1_LOCUS18794</name>
</gene>
<dbReference type="Proteomes" id="UP001642487">
    <property type="component" value="Chromosome 7"/>
</dbReference>